<dbReference type="Gene3D" id="3.30.70.3290">
    <property type="match status" value="3"/>
</dbReference>
<dbReference type="InterPro" id="IPR049551">
    <property type="entry name" value="PKS_DH_C"/>
</dbReference>
<dbReference type="InterPro" id="IPR032821">
    <property type="entry name" value="PKS_assoc"/>
</dbReference>
<feature type="region of interest" description="N-terminal hotdog fold" evidence="12">
    <location>
        <begin position="1878"/>
        <end position="2001"/>
    </location>
</feature>
<dbReference type="InterPro" id="IPR020841">
    <property type="entry name" value="PKS_Beta-ketoAc_synthase_dom"/>
</dbReference>
<keyword evidence="1" id="KW-0596">Phosphopantetheine</keyword>
<dbReference type="GO" id="GO:0031177">
    <property type="term" value="F:phosphopantetheine binding"/>
    <property type="evidence" value="ECO:0007669"/>
    <property type="project" value="InterPro"/>
</dbReference>
<dbReference type="EMBL" id="WMBA01000079">
    <property type="protein sequence ID" value="MTD58857.1"/>
    <property type="molecule type" value="Genomic_DNA"/>
</dbReference>
<keyword evidence="17" id="KW-1185">Reference proteome</keyword>
<dbReference type="InterPro" id="IPR036736">
    <property type="entry name" value="ACP-like_sf"/>
</dbReference>
<keyword evidence="5" id="KW-0511">Multifunctional enzyme</keyword>
<dbReference type="SMART" id="SM00823">
    <property type="entry name" value="PKS_PP"/>
    <property type="match status" value="3"/>
</dbReference>
<feature type="region of interest" description="C-terminal hotdog fold" evidence="12">
    <location>
        <begin position="2014"/>
        <end position="2155"/>
    </location>
</feature>
<evidence type="ECO:0000259" key="15">
    <source>
        <dbReference type="PROSITE" id="PS52019"/>
    </source>
</evidence>
<dbReference type="InterPro" id="IPR042104">
    <property type="entry name" value="PKS_dehydratase_sf"/>
</dbReference>
<proteinExistence type="predicted"/>
<dbReference type="Gene3D" id="3.40.47.10">
    <property type="match status" value="4"/>
</dbReference>
<evidence type="ECO:0000256" key="10">
    <source>
        <dbReference type="ARBA" id="ARBA00063272"/>
    </source>
</evidence>
<dbReference type="Gene3D" id="3.10.129.110">
    <property type="entry name" value="Polyketide synthase dehydratase"/>
    <property type="match status" value="2"/>
</dbReference>
<evidence type="ECO:0000256" key="6">
    <source>
        <dbReference type="ARBA" id="ARBA00023315"/>
    </source>
</evidence>
<dbReference type="PANTHER" id="PTHR43775">
    <property type="entry name" value="FATTY ACID SYNTHASE"/>
    <property type="match status" value="1"/>
</dbReference>
<sequence length="4447" mass="463358">MVSSASRHARDEAIAVVGLSCRFPGAPDPGRYWQLLRDGVDAVTEAPPGRWESASLPTRRGGFLTGIDEFDPAFFGISPREAATMDPQQRLVLELSWEGLEDAGIVPATLRDSRTSVYMGAIWDDYATLMHRQGIDAIGRHTVTGSHRSIIANRVSYTLGLRGPSVAVDAGQSSSLVAVHMAAESLRSGESTMAVAGGVNLNILPESTMGAHQFGGLSPDGRCFTFDARANGYVRGEGGGLVVLKPLRAALADGDRVYCVILGSAVNNDGATDGLTVPGAEGQQAVLREAYRRAGVDPLEVGYVELHGTGTKVGDPIEAAALGAVLGAGRPADAPLAVGSAKTNIGHLEGAAGIAGLLKAVLGLHHRQLPPSLNFEHPHPAIPLAQLGLRVQRELGPWPADREPLAGVSSFGMGGTNCHVVLGDAGVVTEQPSRTPPPVLVVPVSGRTAPARASQARRLLEHARSHPDLPPADLGFAAATSRTAFRHRAAVVGSDRDGILAGLAALAGEDRAPSVVTGETVEGRTAFLFPGQGSQRVGMGRDLYRQFEVYARAYDEVCAHLDPGLREVAWNDEERLGWTEFTQPALFAGQIALYRLAESWGLRADLLAGHSIGEVAAAHVAGVLSLPDAARLITARGRLMQALPAGGVMVAVEADEDEVLSLLTGRDQVGIAAVNGPGAVVVSGAEEEIAAIAAHFRAAGRKTKRLAVSHAFHSPLMGPMLAEFREVVRGLDFREARLGVVSTVTGRPVRAGEWTDPEYWVEHARRPVRFADALTALHAEGARVYVELGAGGVLTAMAREVLAGTGGAFVPVLRGGSEPHDAVAALATAWANGAEVGWAGYFGPGPRPVSLPTYAFQRDSHWIGRVEKSTVDESGARDALPARLAGLSEPEQERDLLELVRTTLAIVLGHVGTETVDVTSSFRDLGLDSLASVELRDELSRATGLTLPAALLFNHPTPVRLAGHLRAELAGGTGGALPAAARRVADEPIAVVSMSCRYPGGVRSAEDLWRLVAEGVDATSEFPVNRGWDLDTLFHPDPAHSGTSYTRRGGFLHDADQFDADFFGINPREAAAMDPQQRLLLETAWETLERAGLDPTAMHGEQVGVFVGATAQDYGPRLHETAEGADGYLLTGNTTSVASGRISYILGLEGPAVTVDTACSSSLVALHLAAQALRQGECGLALAGGVTVMSSPGMFVEFSRQRGLAADGRCKAFGAGADGTGWAEGAGLVLLERLSDARRNGHRVLALVAGSAINQDGASNGLTAPNGPSQERVVGQALAAAGLTGADVDVVEAHGTGTTLGDPIEAEALLAAYGQDRAEPLWLGSLKSNIGHAQAAAGVGGVIKMIMALEHGVLPRTLYADPPSPHVDWSRGGVALLTEPVEWAGRNRPRRAGISSFGISGTNAHLIIEEAPRESTVPAGRPDDPRTVLVLSAKAPEALREQADAVRQAIEAGSPITDTAYSLATTRPAFGHRAAVTGDRDELLTGLAALAAGEPASGVTAGVAGAGRAVFVFPGQGSQWEGMARELLSATEPAARVFAASIADCERALAPYVGWSLTAVLRGDVDAPGFDRVDVVQPALFAVLVSLAALWRSLGVEPQAVIGHSQGEIAAACVAGALSLEDAAKVVALRSRALAAIAGSGGMVSVPLPEQQVRERIAAWPGRVEVAAVNGPRSTVVAGEPDALEALVAACEADDVRARTIPVDYASHTPQMEVLEDRLAAELAGVTPLPSSVAFYSTLHGAPIATTELDPGYWYRNLRNTVRFEQATRAAVADGYTVFIEVSAHPVLTVGIGETLEALGAAGAAVGSLRRDDGGMSRVLASFGEAVVHGAPVDWEAFFRGPRRIVDLPTYPFQRRRHWLSASPAVDATALGLATVDHPLLGAEVELAEDDGLLLTTRLSVAAYPWLAEHVVMGTVLVPGTVFVELALRAGDEAGCPDIAELTLEAPLPLAEHGAVQLQVLVSGPKEDGQRTFGIHSRPTVDGALWTCHATGLLTAVRTEPSTVDMSAWPPAGARPVPLDDVYPRLLADNYEYGPVFQGLRAAWQLGEDVFAEVTLSEDQQADAARFGVHPALLDATLHPVVAGLTGIRGETGASLLPFSWTGVRLHAVGATLLRVRLRPGGTDAVSITVADATGAPVASVEKLTLRPWRGGHPAAQSAGGTLLELGWTPVPGPVAGDAAGADSVSVRVLRGGGELVATTHDLARRALEIATADEPVVVITQGAVAAADGDPVPDLAAAAARGLLRTAQTEHPGRIVLLDIADAVDELDLATRALATGEPELAWRDGRFLAPRLAPAPATSTVDGQSTVDAWPPDSEGTVLVTGASGTLAGLLVRHLVASHGVRHLLLASRRGAEAEGAPELAAELADGGANVTFARCDVADRAQVAELLAGVPAAHPLTAVIHTAGVLADAIVDTLTATQVDAVLAPKADGAWHLHELTRDEPSTAFVLFSSVVGTTGNAGQAGYAAANAFLDALAAHRRALGLPAVSLGWGLWADGSGMTRNMAEADVARMARSGIAPLASEEALALFDRAVAAPAAHVLPVRLDRGGLRGRAADGTLPAVFRGLVRAPARRASAPDADSWAARLLAMPDDQRDREVLGLVRAQVAAVLGHADSATIDPGRAFRELGFDSLTSVELRNRINAATGLRAPATLLFDHPTPAAVVAYLRDELLGADTRAISGPTGSASVDEPIAIIGMSCRYPGGIQSPGDLWRVVADGADVIGDFPADRGWRVEELYDPDPDAAGRSTTRQGGFLHDAAEFDAGFFGISPREAMATDPQQRLLLETAWEAFEAAGIDPGALHGSDTGVFTGVMYNDYSSRLRSAPEGYEGFLLAGNQSSVASGRVAYTFGLEGPALTVDTACSSSLVALHLAVRALRAGECALALVGGVAVMSTPTTFIEFSRQRGLAADGRCKSFAAGADGTGWSEGVGQLLVERLSDAQRLGHPVLAVVRGTAVNSDGASNGLTAPNGPSQQRVIRTALAGAGLRPSEVDVVDGHGTGTRLGDPIEAQALLATYGQDREGAPLFLGSVKSNIGHTQAAAGVAGIIKMVQAMRHGVVPKTLHVDEPSPYVDWAEGGVRLARETAGWPDTGRPRRAGVSSFGISGTNAHVILEQGPESLPQPETEHSGPIPWVLSARSGAAVRGQAARLLDHLAAHPDLHPADVGYSLATTRPAHPYRAMVLDAGELAELAAGNSSTAVTPAGDRPRTVFVFPGQGWQWAGMAVELLDSSRVFAERFAECGVALSGFVEWSLVDVVRSGEFDRVDVVQPVLWAVMVSLAELWRFYGVEPDAVVGHSQGEIAAATVAGALSLEDGARVVALRSKALAELAGTGGMASVALPVDRVRELTGRWDGLSIAAVNGPEAVVVSGDDTALDELLAYCEAGEIRARRVPVDYASHSPHVEAIRERVIADLTPITPAEPTIDFPSTVAGERASNLTDARYWYDNLRNTVEFDDTVRGLVRTGHEVFIEISAHPVLTMALTESFAEGDAVAVATLRRDEGGLPRFLRSLGDAYGHGVDVDWSAAYDNARVVPLPSYAFEHKRYWLEPVSDGEDVTAAGLASADHPLLGAAVDLADGGLVLSGRLDLTTHAWLADHAVEDVVLLPGTAFVELATVAGHRLGCGCLAELTLRAPLVLPERGAVEVRVQVGTPDDAGRRTVEVHSRPGDEHPWTLHATGLLGPEPVATPAPLAAWPPPGAEAADLRDAYERLAVDGYHYGPAFRGLRAAWLSGDDVYAEIALGADEQTGAARFGVHPAALDAALHPIVLGLLGDREPGLLPFAWEDVSVHATGAGALRVRLSPAGAGVAIEAFDVEGDPVATVGKLSLRPLRAGLPAAGAPAALFAEEWVPWTGAEIAVPAYETLRGDVYEVLAGVQRWLLDDGDAVLVVQTRDRARDPEAAAVWGLVRSAQTEHPGRLVLVDSDDDGPDAVERALATGEPQVALRDGALFVPRLARLRPDAEQPVAFGGSVLLTGGTGTLGRLVARHLVSRHGVRDLVLASRSGSAADGAGELRAELTDLGATVRIAACDVTDRAMLAGLLDSIESLSAVVHLSAVLDDGAFGTLSPQRLDAVAGPKAGAAWLLHELTADRDLAAFVLFSSIAGTVGTSGQAGYAAANARVEALARHRRALGLPATALAWGLWADSSGMTGHLGRTELSRMAKLGLVAMPAERALALFDAALAADEPVVVTAELDTHALRRNAASGDLSPVLRGLVRAVPRRAASGDGDTTGLAARLRALPAGEQLATLVTLIRDAAAAVLSHDDADAVDPARAFKDLGFDSLTAVELRNRLSTATGLRLPATLVFDQPTPAALAAYLRTELVGGVTADVAVAAAGEDDPIVIVGMACRYPGGVTDPDGLWDVVSRGADVIGGFPTDRGWDLAELFDADPDRAGTSYVREGGFLSGVADFDAGFFGMSPREALATDPQQRLLLEVAWEAVERSGIDP</sequence>
<keyword evidence="6" id="KW-0012">Acyltransferase</keyword>
<dbReference type="Proteomes" id="UP000440096">
    <property type="component" value="Unassembled WGS sequence"/>
</dbReference>
<dbReference type="CDD" id="cd00833">
    <property type="entry name" value="PKS"/>
    <property type="match status" value="3"/>
</dbReference>
<dbReference type="InterPro" id="IPR055123">
    <property type="entry name" value="SpnB-like_Rossmann"/>
</dbReference>
<evidence type="ECO:0000256" key="4">
    <source>
        <dbReference type="ARBA" id="ARBA00022737"/>
    </source>
</evidence>
<feature type="active site" description="Proton donor; for dehydratase activity" evidence="12">
    <location>
        <position position="3760"/>
    </location>
</feature>
<dbReference type="SUPFAM" id="SSF53901">
    <property type="entry name" value="Thiolase-like"/>
    <property type="match status" value="4"/>
</dbReference>
<dbReference type="SMART" id="SM00822">
    <property type="entry name" value="PKS_KR"/>
    <property type="match status" value="2"/>
</dbReference>
<evidence type="ECO:0000313" key="17">
    <source>
        <dbReference type="Proteomes" id="UP000440096"/>
    </source>
</evidence>
<dbReference type="Gene3D" id="1.10.1200.10">
    <property type="entry name" value="ACP-like"/>
    <property type="match status" value="3"/>
</dbReference>
<feature type="domain" description="Ketosynthase family 3 (KS3)" evidence="14">
    <location>
        <begin position="986"/>
        <end position="1410"/>
    </location>
</feature>
<dbReference type="InterPro" id="IPR050091">
    <property type="entry name" value="PKS_NRPS_Biosynth_Enz"/>
</dbReference>
<dbReference type="InterPro" id="IPR014031">
    <property type="entry name" value="Ketoacyl_synth_C"/>
</dbReference>
<dbReference type="FunFam" id="1.10.1200.10:FF:000007">
    <property type="entry name" value="Probable polyketide synthase pks17"/>
    <property type="match status" value="3"/>
</dbReference>
<dbReference type="GO" id="GO:0004312">
    <property type="term" value="F:fatty acid synthase activity"/>
    <property type="evidence" value="ECO:0007669"/>
    <property type="project" value="TreeGrafter"/>
</dbReference>
<evidence type="ECO:0000256" key="3">
    <source>
        <dbReference type="ARBA" id="ARBA00022679"/>
    </source>
</evidence>
<evidence type="ECO:0000256" key="2">
    <source>
        <dbReference type="ARBA" id="ARBA00022553"/>
    </source>
</evidence>
<feature type="active site" description="Proton acceptor; for dehydratase activity" evidence="12">
    <location>
        <position position="1910"/>
    </location>
</feature>
<dbReference type="EC" id="2.3.1.94" evidence="11"/>
<dbReference type="Pfam" id="PF22953">
    <property type="entry name" value="SpnB_Rossmann"/>
    <property type="match status" value="2"/>
</dbReference>
<comment type="pathway">
    <text evidence="9">Antibiotic biosynthesis; erythromycin biosynthesis.</text>
</comment>
<dbReference type="SUPFAM" id="SSF52151">
    <property type="entry name" value="FabD/lysophospholipase-like"/>
    <property type="match status" value="3"/>
</dbReference>
<feature type="domain" description="PKS/mFAS DH" evidence="15">
    <location>
        <begin position="1878"/>
        <end position="2155"/>
    </location>
</feature>
<dbReference type="GO" id="GO:0006633">
    <property type="term" value="P:fatty acid biosynthetic process"/>
    <property type="evidence" value="ECO:0007669"/>
    <property type="project" value="InterPro"/>
</dbReference>
<dbReference type="Pfam" id="PF16197">
    <property type="entry name" value="KAsynt_C_assoc"/>
    <property type="match status" value="3"/>
</dbReference>
<keyword evidence="3" id="KW-0808">Transferase</keyword>
<dbReference type="InterPro" id="IPR016035">
    <property type="entry name" value="Acyl_Trfase/lysoPLipase"/>
</dbReference>
<gene>
    <name evidence="16" type="ORF">GKO32_33480</name>
</gene>
<dbReference type="SMART" id="SM00826">
    <property type="entry name" value="PKS_DH"/>
    <property type="match status" value="2"/>
</dbReference>
<accession>A0A6N7ZAU7</accession>
<evidence type="ECO:0000256" key="8">
    <source>
        <dbReference type="ARBA" id="ARBA00060158"/>
    </source>
</evidence>
<dbReference type="SMART" id="SM00827">
    <property type="entry name" value="PKS_AT"/>
    <property type="match status" value="3"/>
</dbReference>
<feature type="domain" description="Carrier" evidence="13">
    <location>
        <begin position="4247"/>
        <end position="4322"/>
    </location>
</feature>
<dbReference type="GO" id="GO:0047879">
    <property type="term" value="F:erythronolide synthase activity"/>
    <property type="evidence" value="ECO:0007669"/>
    <property type="project" value="UniProtKB-EC"/>
</dbReference>
<feature type="active site" description="Proton acceptor; for dehydratase activity" evidence="12">
    <location>
        <position position="3597"/>
    </location>
</feature>
<dbReference type="InterPro" id="IPR020806">
    <property type="entry name" value="PKS_PP-bd"/>
</dbReference>
<evidence type="ECO:0000259" key="13">
    <source>
        <dbReference type="PROSITE" id="PS50075"/>
    </source>
</evidence>
<evidence type="ECO:0000256" key="9">
    <source>
        <dbReference type="ARBA" id="ARBA00060622"/>
    </source>
</evidence>
<dbReference type="Pfam" id="PF02801">
    <property type="entry name" value="Ketoacyl-synt_C"/>
    <property type="match status" value="3"/>
</dbReference>
<comment type="subunit">
    <text evidence="10">Homodimer. Erythronolide synthase is composed of EryAI, EryAII and EryAIII multimodular (2 modules) polypeptides each coding for a functional synthase subunit which participates in 2 of the six FAS-like elongation steps required for formation of the polyketide. Module 1, 2, 3, 4, 5, and 6 participating in biosynthesis steps 1, 2, 3, 4, 5, and 6, respectively.</text>
</comment>
<dbReference type="Gene3D" id="3.40.366.10">
    <property type="entry name" value="Malonyl-Coenzyme A Acyl Carrier Protein, domain 2"/>
    <property type="match status" value="3"/>
</dbReference>
<reference evidence="16 17" key="1">
    <citation type="submission" date="2019-11" db="EMBL/GenBank/DDBJ databases">
        <title>Draft genome of Amycolatopsis RM579.</title>
        <authorList>
            <person name="Duangmal K."/>
            <person name="Mingma R."/>
        </authorList>
    </citation>
    <scope>NUCLEOTIDE SEQUENCE [LARGE SCALE GENOMIC DNA]</scope>
    <source>
        <strain evidence="16 17">RM579</strain>
    </source>
</reference>
<protein>
    <recommendedName>
        <fullName evidence="11">6-deoxyerythronolide-B synthase</fullName>
        <ecNumber evidence="11">2.3.1.94</ecNumber>
    </recommendedName>
</protein>
<dbReference type="Gene3D" id="3.40.50.720">
    <property type="entry name" value="NAD(P)-binding Rossmann-like Domain"/>
    <property type="match status" value="2"/>
</dbReference>
<dbReference type="Pfam" id="PF00698">
    <property type="entry name" value="Acyl_transf_1"/>
    <property type="match status" value="3"/>
</dbReference>
<dbReference type="Pfam" id="PF00550">
    <property type="entry name" value="PP-binding"/>
    <property type="match status" value="3"/>
</dbReference>
<dbReference type="InterPro" id="IPR014043">
    <property type="entry name" value="Acyl_transferase_dom"/>
</dbReference>
<feature type="active site" description="Proton donor; for dehydratase activity" evidence="12">
    <location>
        <position position="2075"/>
    </location>
</feature>
<evidence type="ECO:0000259" key="14">
    <source>
        <dbReference type="PROSITE" id="PS52004"/>
    </source>
</evidence>
<evidence type="ECO:0000256" key="5">
    <source>
        <dbReference type="ARBA" id="ARBA00023268"/>
    </source>
</evidence>
<keyword evidence="4" id="KW-0677">Repeat</keyword>
<dbReference type="InterPro" id="IPR006162">
    <property type="entry name" value="Ppantetheine_attach_site"/>
</dbReference>
<dbReference type="PROSITE" id="PS52004">
    <property type="entry name" value="KS3_2"/>
    <property type="match status" value="4"/>
</dbReference>
<feature type="domain" description="PKS/mFAS DH" evidence="15">
    <location>
        <begin position="3566"/>
        <end position="3836"/>
    </location>
</feature>
<dbReference type="InterPro" id="IPR057326">
    <property type="entry name" value="KR_dom"/>
</dbReference>
<dbReference type="InterPro" id="IPR014030">
    <property type="entry name" value="Ketoacyl_synth_N"/>
</dbReference>
<evidence type="ECO:0000256" key="11">
    <source>
        <dbReference type="ARBA" id="ARBA00066981"/>
    </source>
</evidence>
<dbReference type="InterPro" id="IPR016039">
    <property type="entry name" value="Thiolase-like"/>
</dbReference>
<dbReference type="GO" id="GO:0004315">
    <property type="term" value="F:3-oxoacyl-[acyl-carrier-protein] synthase activity"/>
    <property type="evidence" value="ECO:0007669"/>
    <property type="project" value="InterPro"/>
</dbReference>
<evidence type="ECO:0000256" key="12">
    <source>
        <dbReference type="PROSITE-ProRule" id="PRU01363"/>
    </source>
</evidence>
<comment type="catalytic activity">
    <reaction evidence="7">
        <text>6 (S)-methylmalonyl-CoA + propanoyl-CoA + 6 NADPH + 12 H(+) = 6-deoxyerythronolide B + 6 CO2 + 6 NADP(+) + 7 CoA + H2O</text>
        <dbReference type="Rhea" id="RHEA:23068"/>
        <dbReference type="ChEBI" id="CHEBI:15377"/>
        <dbReference type="ChEBI" id="CHEBI:15378"/>
        <dbReference type="ChEBI" id="CHEBI:16089"/>
        <dbReference type="ChEBI" id="CHEBI:16526"/>
        <dbReference type="ChEBI" id="CHEBI:57287"/>
        <dbReference type="ChEBI" id="CHEBI:57327"/>
        <dbReference type="ChEBI" id="CHEBI:57392"/>
        <dbReference type="ChEBI" id="CHEBI:57783"/>
        <dbReference type="ChEBI" id="CHEBI:58349"/>
        <dbReference type="EC" id="2.3.1.94"/>
    </reaction>
</comment>
<comment type="caution">
    <text evidence="16">The sequence shown here is derived from an EMBL/GenBank/DDBJ whole genome shotgun (WGS) entry which is preliminary data.</text>
</comment>
<dbReference type="InterPro" id="IPR049900">
    <property type="entry name" value="PKS_mFAS_DH"/>
</dbReference>
<dbReference type="PROSITE" id="PS50075">
    <property type="entry name" value="CARRIER"/>
    <property type="match status" value="3"/>
</dbReference>
<evidence type="ECO:0000256" key="7">
    <source>
        <dbReference type="ARBA" id="ARBA00052442"/>
    </source>
</evidence>
<dbReference type="InterPro" id="IPR036291">
    <property type="entry name" value="NAD(P)-bd_dom_sf"/>
</dbReference>
<feature type="domain" description="Carrier" evidence="13">
    <location>
        <begin position="894"/>
        <end position="969"/>
    </location>
</feature>
<feature type="domain" description="Ketosynthase family 3 (KS3)" evidence="14">
    <location>
        <begin position="4338"/>
        <end position="4447"/>
    </location>
</feature>
<feature type="region of interest" description="N-terminal hotdog fold" evidence="12">
    <location>
        <begin position="3566"/>
        <end position="3687"/>
    </location>
</feature>
<comment type="function">
    <text evidence="8">Involved in the biosynthesis of antibiotic erythromycin via the biosynthesis of its aglycone precursor, 6-deoxyerythronolide B (6-dEB).</text>
</comment>
<dbReference type="SUPFAM" id="SSF51735">
    <property type="entry name" value="NAD(P)-binding Rossmann-fold domains"/>
    <property type="match status" value="4"/>
</dbReference>
<dbReference type="InterPro" id="IPR049552">
    <property type="entry name" value="PKS_DH_N"/>
</dbReference>
<feature type="domain" description="Ketosynthase family 3 (KS3)" evidence="14">
    <location>
        <begin position="2690"/>
        <end position="3115"/>
    </location>
</feature>
<dbReference type="InterPro" id="IPR001227">
    <property type="entry name" value="Ac_transferase_dom_sf"/>
</dbReference>
<dbReference type="FunFam" id="3.40.366.10:FF:000002">
    <property type="entry name" value="Probable polyketide synthase 2"/>
    <property type="match status" value="2"/>
</dbReference>
<feature type="domain" description="Ketosynthase family 3 (KS3)" evidence="14">
    <location>
        <begin position="11"/>
        <end position="424"/>
    </location>
</feature>
<dbReference type="Pfam" id="PF00109">
    <property type="entry name" value="ketoacyl-synt"/>
    <property type="match status" value="4"/>
</dbReference>
<dbReference type="InterPro" id="IPR009081">
    <property type="entry name" value="PP-bd_ACP"/>
</dbReference>
<organism evidence="16 17">
    <name type="scientific">Amycolatopsis pithecellobii</name>
    <dbReference type="NCBI Taxonomy" id="664692"/>
    <lineage>
        <taxon>Bacteria</taxon>
        <taxon>Bacillati</taxon>
        <taxon>Actinomycetota</taxon>
        <taxon>Actinomycetes</taxon>
        <taxon>Pseudonocardiales</taxon>
        <taxon>Pseudonocardiaceae</taxon>
        <taxon>Amycolatopsis</taxon>
    </lineage>
</organism>
<dbReference type="PROSITE" id="PS52019">
    <property type="entry name" value="PKS_MFAS_DH"/>
    <property type="match status" value="2"/>
</dbReference>
<name>A0A6N7ZAU7_9PSEU</name>
<dbReference type="PROSITE" id="PS00606">
    <property type="entry name" value="KS3_1"/>
    <property type="match status" value="2"/>
</dbReference>
<dbReference type="FunFam" id="3.40.47.10:FF:000019">
    <property type="entry name" value="Polyketide synthase type I"/>
    <property type="match status" value="3"/>
</dbReference>
<dbReference type="OrthoDB" id="9778690at2"/>
<feature type="region of interest" description="C-terminal hotdog fold" evidence="12">
    <location>
        <begin position="3699"/>
        <end position="3836"/>
    </location>
</feature>
<evidence type="ECO:0000256" key="1">
    <source>
        <dbReference type="ARBA" id="ARBA00022450"/>
    </source>
</evidence>
<evidence type="ECO:0000313" key="16">
    <source>
        <dbReference type="EMBL" id="MTD58857.1"/>
    </source>
</evidence>
<dbReference type="SMART" id="SM00825">
    <property type="entry name" value="PKS_KS"/>
    <property type="match status" value="3"/>
</dbReference>
<dbReference type="Pfam" id="PF14765">
    <property type="entry name" value="PS-DH"/>
    <property type="match status" value="2"/>
</dbReference>
<dbReference type="SUPFAM" id="SSF55048">
    <property type="entry name" value="Probable ACP-binding domain of malonyl-CoA ACP transacylase"/>
    <property type="match status" value="3"/>
</dbReference>
<dbReference type="InterPro" id="IPR018201">
    <property type="entry name" value="Ketoacyl_synth_AS"/>
</dbReference>
<dbReference type="SUPFAM" id="SSF47336">
    <property type="entry name" value="ACP-like"/>
    <property type="match status" value="3"/>
</dbReference>
<feature type="non-terminal residue" evidence="16">
    <location>
        <position position="4447"/>
    </location>
</feature>
<feature type="domain" description="Carrier" evidence="13">
    <location>
        <begin position="2597"/>
        <end position="2672"/>
    </location>
</feature>
<dbReference type="CDD" id="cd08956">
    <property type="entry name" value="KR_3_FAS_SDR_x"/>
    <property type="match status" value="2"/>
</dbReference>
<dbReference type="PANTHER" id="PTHR43775:SF51">
    <property type="entry name" value="INACTIVE PHENOLPHTHIOCEROL SYNTHESIS POLYKETIDE SYNTHASE TYPE I PKS1-RELATED"/>
    <property type="match status" value="1"/>
</dbReference>
<dbReference type="InterPro" id="IPR020807">
    <property type="entry name" value="PKS_DH"/>
</dbReference>
<dbReference type="Pfam" id="PF21089">
    <property type="entry name" value="PKS_DH_N"/>
    <property type="match status" value="2"/>
</dbReference>
<dbReference type="Pfam" id="PF08659">
    <property type="entry name" value="KR"/>
    <property type="match status" value="2"/>
</dbReference>
<dbReference type="RefSeq" id="WP_154760927.1">
    <property type="nucleotide sequence ID" value="NZ_WMBA01000079.1"/>
</dbReference>
<dbReference type="InterPro" id="IPR013968">
    <property type="entry name" value="PKS_KR"/>
</dbReference>
<dbReference type="InterPro" id="IPR016036">
    <property type="entry name" value="Malonyl_transacylase_ACP-bd"/>
</dbReference>
<keyword evidence="2" id="KW-0597">Phosphoprotein</keyword>
<dbReference type="SMART" id="SM01294">
    <property type="entry name" value="PKS_PP_betabranch"/>
    <property type="match status" value="3"/>
</dbReference>
<dbReference type="PROSITE" id="PS00012">
    <property type="entry name" value="PHOSPHOPANTETHEINE"/>
    <property type="match status" value="3"/>
</dbReference>